<accession>A0A2P2BZK3</accession>
<dbReference type="EMBL" id="CZKA01000016">
    <property type="protein sequence ID" value="CUR55208.1"/>
    <property type="molecule type" value="Genomic_DNA"/>
</dbReference>
<dbReference type="AlphaFoldDB" id="A0A2P2BZK3"/>
<reference evidence="2" key="1">
    <citation type="submission" date="2015-08" db="EMBL/GenBank/DDBJ databases">
        <authorList>
            <person name="Babu N.S."/>
            <person name="Beckwith C.J."/>
            <person name="Beseler K.G."/>
            <person name="Brison A."/>
            <person name="Carone J.V."/>
            <person name="Caskin T.P."/>
            <person name="Diamond M."/>
            <person name="Durham M.E."/>
            <person name="Foxe J.M."/>
            <person name="Go M."/>
            <person name="Henderson B.A."/>
            <person name="Jones I.B."/>
            <person name="McGettigan J.A."/>
            <person name="Micheletti S.J."/>
            <person name="Nasrallah M.E."/>
            <person name="Ortiz D."/>
            <person name="Piller C.R."/>
            <person name="Privatt S.R."/>
            <person name="Schneider S.L."/>
            <person name="Sharp S."/>
            <person name="Smith T.C."/>
            <person name="Stanton J.D."/>
            <person name="Ullery H.E."/>
            <person name="Wilson R.J."/>
            <person name="Serrano M.G."/>
            <person name="Buck G."/>
            <person name="Lee V."/>
            <person name="Wang Y."/>
            <person name="Carvalho R."/>
            <person name="Voegtly L."/>
            <person name="Shi R."/>
            <person name="Duckworth R."/>
            <person name="Johnson A."/>
            <person name="Loviza R."/>
            <person name="Walstead R."/>
            <person name="Shah Z."/>
            <person name="Kiflezghi M."/>
            <person name="Wade K."/>
            <person name="Ball S.L."/>
            <person name="Bradley K.W."/>
            <person name="Asai D.J."/>
            <person name="Bowman C.A."/>
            <person name="Russell D.A."/>
            <person name="Pope W.H."/>
            <person name="Jacobs-Sera D."/>
            <person name="Hendrix R.W."/>
            <person name="Hatfull G.F."/>
        </authorList>
    </citation>
    <scope>NUCLEOTIDE SEQUENCE</scope>
</reference>
<sequence>MSTKTESTPRPTLPSATRPAMTQASRGMIRGLMTICATLVAAAALGLSAGPAVAEKSDVVRDSYTDRFQDDFIRDLCGIETWTTVTERWSLQTYEDGSQVFHVVRTFVPDDPRIPIEKGAGTTFFGADGSKTVRGTPIHLLAPGGGTTVIDAGRVVFDAEGNLAAVNGPHPSLGADLADYYCPS</sequence>
<gene>
    <name evidence="2" type="ORF">NOCA2230128</name>
</gene>
<protein>
    <submittedName>
        <fullName evidence="2">Uncharacterized protein</fullName>
    </submittedName>
</protein>
<proteinExistence type="predicted"/>
<evidence type="ECO:0000313" key="2">
    <source>
        <dbReference type="EMBL" id="CUR55208.1"/>
    </source>
</evidence>
<feature type="region of interest" description="Disordered" evidence="1">
    <location>
        <begin position="1"/>
        <end position="21"/>
    </location>
</feature>
<name>A0A2P2BZK3_9ZZZZ</name>
<feature type="compositionally biased region" description="Polar residues" evidence="1">
    <location>
        <begin position="1"/>
        <end position="10"/>
    </location>
</feature>
<organism evidence="2">
    <name type="scientific">metagenome</name>
    <dbReference type="NCBI Taxonomy" id="256318"/>
    <lineage>
        <taxon>unclassified sequences</taxon>
        <taxon>metagenomes</taxon>
    </lineage>
</organism>
<evidence type="ECO:0000256" key="1">
    <source>
        <dbReference type="SAM" id="MobiDB-lite"/>
    </source>
</evidence>